<feature type="chain" id="PRO_5020849961" description="Small secreted protein" evidence="1">
    <location>
        <begin position="18"/>
        <end position="212"/>
    </location>
</feature>
<evidence type="ECO:0000313" key="2">
    <source>
        <dbReference type="EMBL" id="THV46781.1"/>
    </source>
</evidence>
<comment type="caution">
    <text evidence="2">The sequence shown here is derived from an EMBL/GenBank/DDBJ whole genome shotgun (WGS) entry which is preliminary data.</text>
</comment>
<evidence type="ECO:0000256" key="1">
    <source>
        <dbReference type="SAM" id="SignalP"/>
    </source>
</evidence>
<dbReference type="Proteomes" id="UP000308671">
    <property type="component" value="Unassembled WGS sequence"/>
</dbReference>
<reference evidence="2 3" key="1">
    <citation type="submission" date="2017-12" db="EMBL/GenBank/DDBJ databases">
        <title>Comparative genomics of Botrytis spp.</title>
        <authorList>
            <person name="Valero-Jimenez C.A."/>
            <person name="Tapia P."/>
            <person name="Veloso J."/>
            <person name="Silva-Moreno E."/>
            <person name="Staats M."/>
            <person name="Valdes J.H."/>
            <person name="Van Kan J.A.L."/>
        </authorList>
    </citation>
    <scope>NUCLEOTIDE SEQUENCE [LARGE SCALE GENOMIC DNA]</scope>
    <source>
        <strain evidence="2 3">MUCL435</strain>
    </source>
</reference>
<evidence type="ECO:0008006" key="4">
    <source>
        <dbReference type="Google" id="ProtNLM"/>
    </source>
</evidence>
<accession>A0A4S8QRD5</accession>
<feature type="signal peptide" evidence="1">
    <location>
        <begin position="1"/>
        <end position="17"/>
    </location>
</feature>
<proteinExistence type="predicted"/>
<organism evidence="2 3">
    <name type="scientific">Botrytis galanthina</name>
    <dbReference type="NCBI Taxonomy" id="278940"/>
    <lineage>
        <taxon>Eukaryota</taxon>
        <taxon>Fungi</taxon>
        <taxon>Dikarya</taxon>
        <taxon>Ascomycota</taxon>
        <taxon>Pezizomycotina</taxon>
        <taxon>Leotiomycetes</taxon>
        <taxon>Helotiales</taxon>
        <taxon>Sclerotiniaceae</taxon>
        <taxon>Botrytis</taxon>
    </lineage>
</organism>
<name>A0A4S8QRD5_9HELO</name>
<dbReference type="PANTHER" id="PTHR38849">
    <property type="entry name" value="SMALL SECRETED PROTEIN"/>
    <property type="match status" value="1"/>
</dbReference>
<dbReference type="OrthoDB" id="2151417at2759"/>
<sequence length="212" mass="20744">MRFSLPALVLFLSVVNGSPLPKKEKDAAASSSTISSATAAASSAIASATAAASSTAAATSAASSSTSTAAAGSVLTSSAYNDFQISAGTAGSAKDEANALFTGIDMNNLAAVSASDLKIIQGVHDAAEDAEVDGFNPAIAAADGDAATALQNGKIKNKVLKLTAEVLALQIKVAQGKAGDPAPEQTKLANNIKLDTAAAGQASTPVSFDATS</sequence>
<dbReference type="PANTHER" id="PTHR38849:SF1">
    <property type="entry name" value="SMALL SECRETED PROTEIN"/>
    <property type="match status" value="1"/>
</dbReference>
<dbReference type="EMBL" id="PQXL01000360">
    <property type="protein sequence ID" value="THV46781.1"/>
    <property type="molecule type" value="Genomic_DNA"/>
</dbReference>
<protein>
    <recommendedName>
        <fullName evidence="4">Small secreted protein</fullName>
    </recommendedName>
</protein>
<gene>
    <name evidence="2" type="ORF">BGAL_0360g00090</name>
</gene>
<keyword evidence="3" id="KW-1185">Reference proteome</keyword>
<dbReference type="AlphaFoldDB" id="A0A4S8QRD5"/>
<keyword evidence="1" id="KW-0732">Signal</keyword>
<evidence type="ECO:0000313" key="3">
    <source>
        <dbReference type="Proteomes" id="UP000308671"/>
    </source>
</evidence>